<dbReference type="AlphaFoldDB" id="A0A5P8W4F7"/>
<proteinExistence type="predicted"/>
<accession>A0A5P8W4F7</accession>
<organism evidence="1 2">
    <name type="scientific">Nostoc sphaeroides CCNUC1</name>
    <dbReference type="NCBI Taxonomy" id="2653204"/>
    <lineage>
        <taxon>Bacteria</taxon>
        <taxon>Bacillati</taxon>
        <taxon>Cyanobacteriota</taxon>
        <taxon>Cyanophyceae</taxon>
        <taxon>Nostocales</taxon>
        <taxon>Nostocaceae</taxon>
        <taxon>Nostoc</taxon>
    </lineage>
</organism>
<evidence type="ECO:0000313" key="2">
    <source>
        <dbReference type="Proteomes" id="UP000326678"/>
    </source>
</evidence>
<evidence type="ECO:0000313" key="1">
    <source>
        <dbReference type="EMBL" id="QFS47391.1"/>
    </source>
</evidence>
<protein>
    <submittedName>
        <fullName evidence="1">Uncharacterized protein</fullName>
    </submittedName>
</protein>
<gene>
    <name evidence="1" type="ORF">GXM_04883</name>
</gene>
<sequence length="41" mass="4448">MTSSGINRVYTLAGGLLRGNSVENTFINPTVSDRSIQIDIH</sequence>
<dbReference type="KEGG" id="nsh:GXM_04883"/>
<keyword evidence="2" id="KW-1185">Reference proteome</keyword>
<dbReference type="Proteomes" id="UP000326678">
    <property type="component" value="Chromosome Gxm1"/>
</dbReference>
<dbReference type="EMBL" id="CP045226">
    <property type="protein sequence ID" value="QFS47391.1"/>
    <property type="molecule type" value="Genomic_DNA"/>
</dbReference>
<reference evidence="1 2" key="1">
    <citation type="submission" date="2019-10" db="EMBL/GenBank/DDBJ databases">
        <title>Genomic and transcriptomic insights into the perfect genentic adaptation of a filamentous nitrogen-fixing cyanobacterium to rice fields.</title>
        <authorList>
            <person name="Chen Z."/>
        </authorList>
    </citation>
    <scope>NUCLEOTIDE SEQUENCE [LARGE SCALE GENOMIC DNA]</scope>
    <source>
        <strain evidence="1">CCNUC1</strain>
    </source>
</reference>
<name>A0A5P8W4F7_9NOSO</name>